<gene>
    <name evidence="3" type="ORF">PPRIM_AZ9-3.1.T0270244</name>
</gene>
<feature type="region of interest" description="Disordered" evidence="1">
    <location>
        <begin position="176"/>
        <end position="309"/>
    </location>
</feature>
<comment type="caution">
    <text evidence="3">The sequence shown here is derived from an EMBL/GenBank/DDBJ whole genome shotgun (WGS) entry which is preliminary data.</text>
</comment>
<evidence type="ECO:0000313" key="3">
    <source>
        <dbReference type="EMBL" id="CAD8058485.1"/>
    </source>
</evidence>
<feature type="compositionally biased region" description="Pro residues" evidence="1">
    <location>
        <begin position="917"/>
        <end position="946"/>
    </location>
</feature>
<feature type="signal peptide" evidence="2">
    <location>
        <begin position="1"/>
        <end position="15"/>
    </location>
</feature>
<evidence type="ECO:0000256" key="1">
    <source>
        <dbReference type="SAM" id="MobiDB-lite"/>
    </source>
</evidence>
<reference evidence="3" key="1">
    <citation type="submission" date="2021-01" db="EMBL/GenBank/DDBJ databases">
        <authorList>
            <consortium name="Genoscope - CEA"/>
            <person name="William W."/>
        </authorList>
    </citation>
    <scope>NUCLEOTIDE SEQUENCE</scope>
</reference>
<dbReference type="AlphaFoldDB" id="A0A8S1KX72"/>
<dbReference type="EMBL" id="CAJJDM010000026">
    <property type="protein sequence ID" value="CAD8058485.1"/>
    <property type="molecule type" value="Genomic_DNA"/>
</dbReference>
<dbReference type="PANTHER" id="PTHR13354:SF11">
    <property type="entry name" value="LYSINE-SPECIFIC DEMETHYLASE 9"/>
    <property type="match status" value="1"/>
</dbReference>
<dbReference type="OMA" id="NINIESW"/>
<dbReference type="Proteomes" id="UP000688137">
    <property type="component" value="Unassembled WGS sequence"/>
</dbReference>
<feature type="compositionally biased region" description="Acidic residues" evidence="1">
    <location>
        <begin position="192"/>
        <end position="202"/>
    </location>
</feature>
<protein>
    <submittedName>
        <fullName evidence="3">Uncharacterized protein</fullName>
    </submittedName>
</protein>
<evidence type="ECO:0000313" key="4">
    <source>
        <dbReference type="Proteomes" id="UP000688137"/>
    </source>
</evidence>
<keyword evidence="2" id="KW-0732">Signal</keyword>
<feature type="compositionally biased region" description="Acidic residues" evidence="1">
    <location>
        <begin position="256"/>
        <end position="269"/>
    </location>
</feature>
<dbReference type="PANTHER" id="PTHR13354">
    <property type="entry name" value="ROUND SPERMATID BASIC PROTEIN 1"/>
    <property type="match status" value="1"/>
</dbReference>
<feature type="compositionally biased region" description="Pro residues" evidence="1">
    <location>
        <begin position="897"/>
        <end position="908"/>
    </location>
</feature>
<name>A0A8S1KX72_PARPR</name>
<keyword evidence="4" id="KW-1185">Reference proteome</keyword>
<dbReference type="InterPro" id="IPR026306">
    <property type="entry name" value="RSBN1/Dpy-2/CEP530"/>
</dbReference>
<feature type="compositionally biased region" description="Acidic residues" evidence="1">
    <location>
        <begin position="210"/>
        <end position="225"/>
    </location>
</feature>
<dbReference type="GO" id="GO:0005634">
    <property type="term" value="C:nucleus"/>
    <property type="evidence" value="ECO:0007669"/>
    <property type="project" value="InterPro"/>
</dbReference>
<sequence>MRMHALFVLLMYAAALNFEASLMSHTLAEVDALDTSQLNCQTPRSHFDELEQTLTQWQNVLENKERIPSHIETLTQMKHLIKHKKYSQLVDKIKDLDLISPPVLSELQNKLQGLQSHDKHEREECTETLTKLCAYLIKQMNNVHQQCQQSPVTIIKVKGKIDDLKIIQSGCQQACQPTCPDEPVPEVPSEVASEEFTEEPVEEGVPPTTPEDEPTPDEPTPDEPAPEDKPTPDAPEVPQEEEGPTDEPPVNPSSEESPEEITVPEDGTEEWTIPGEEPEEPKSVPTTPDSPEEDQEETPLPPVSPDPLVFPEEQEEQFIFEETPLPPVSPDPFVFPEEDEEQFIFEETLPPVSPDPLIFPEEDEEQFIFEETLPPVSPDPQVFSEEDEEEFIFEETPLPPVSPDPLVFPEEQEEQFIFEETLPPVDVESPIVCHSSESTEKIELTATQVEPGFTSTLTITNEYGFGLYFQKLQKYPAFADGEEFHLASLQDNGNTVLGVFVTKTGVKCVTADGSAQQSTSVQNDDFEGDWSFVFISHGKGVTGCGVKFFEEQPALRQTPASHPNFSTLEFIIGGEQDSHPSFQGQVYGHFAVSAPNLHFQDEKTYKQIVDSCNNPPEEVCELDTHELGDFEFSGFDDNSEERYDFSTWDSGYSVSGWFKWESLQDQDVWHTVFRLSENTNADLDDIQLGDRDLALYLGNELVGNRYQVTTYTYSGSGNPNLWDSVEYGSTLGQWHYIYFGYSRRTRYANYAIYLSESEMPSNQIHDVRHYLVPQRRLYIGNDGLYPAFNGKFYNWRVNSCIGDVNIDVVNPPKDIIFGYNPQPEVPQIVPEVLPEEETFWPEEEEEFVPTNPEEVPFDIPSEEESIWPEEEEEFVPPPPTLIPEEESIWPEEEEEFVPPPPPEVPPVIPDEVKPEPLPEPQPQPEPEPAPAPSPKPAPGPAPPSEPQVPVVKECEATIDVTKENAADILCAISEYLAQLASGHVPELGINPSRVCFCLQYDDSDSNESFMQVEAILKENDAYTINQLVGQRRI</sequence>
<proteinExistence type="predicted"/>
<feature type="compositionally biased region" description="Acidic residues" evidence="1">
    <location>
        <begin position="883"/>
        <end position="896"/>
    </location>
</feature>
<evidence type="ECO:0000256" key="2">
    <source>
        <dbReference type="SAM" id="SignalP"/>
    </source>
</evidence>
<accession>A0A8S1KX72</accession>
<feature type="compositionally biased region" description="Acidic residues" evidence="1">
    <location>
        <begin position="864"/>
        <end position="874"/>
    </location>
</feature>
<feature type="region of interest" description="Disordered" evidence="1">
    <location>
        <begin position="864"/>
        <end position="948"/>
    </location>
</feature>
<organism evidence="3 4">
    <name type="scientific">Paramecium primaurelia</name>
    <dbReference type="NCBI Taxonomy" id="5886"/>
    <lineage>
        <taxon>Eukaryota</taxon>
        <taxon>Sar</taxon>
        <taxon>Alveolata</taxon>
        <taxon>Ciliophora</taxon>
        <taxon>Intramacronucleata</taxon>
        <taxon>Oligohymenophorea</taxon>
        <taxon>Peniculida</taxon>
        <taxon>Parameciidae</taxon>
        <taxon>Paramecium</taxon>
    </lineage>
</organism>
<feature type="chain" id="PRO_5035768052" evidence="2">
    <location>
        <begin position="16"/>
        <end position="1033"/>
    </location>
</feature>